<accession>A0ACC5T466</accession>
<evidence type="ECO:0000313" key="2">
    <source>
        <dbReference type="Proteomes" id="UP000823773"/>
    </source>
</evidence>
<name>A0ACC5T466_ENSAD</name>
<keyword evidence="2" id="KW-1185">Reference proteome</keyword>
<reference evidence="1" key="1">
    <citation type="submission" date="2021-03" db="EMBL/GenBank/DDBJ databases">
        <title>Genomic Encyclopedia of Type Strains, Phase IV (KMG-IV): sequencing the most valuable type-strain genomes for metagenomic binning, comparative biology and taxonomic classification.</title>
        <authorList>
            <person name="Goeker M."/>
        </authorList>
    </citation>
    <scope>NUCLEOTIDE SEQUENCE</scope>
    <source>
        <strain evidence="1">DSM 18131</strain>
    </source>
</reference>
<evidence type="ECO:0000313" key="1">
    <source>
        <dbReference type="EMBL" id="MBP1875875.1"/>
    </source>
</evidence>
<dbReference type="Proteomes" id="UP000823773">
    <property type="component" value="Unassembled WGS sequence"/>
</dbReference>
<organism evidence="1 2">
    <name type="scientific">Ensifer adhaerens</name>
    <name type="common">Sinorhizobium morelense</name>
    <dbReference type="NCBI Taxonomy" id="106592"/>
    <lineage>
        <taxon>Bacteria</taxon>
        <taxon>Pseudomonadati</taxon>
        <taxon>Pseudomonadota</taxon>
        <taxon>Alphaproteobacteria</taxon>
        <taxon>Hyphomicrobiales</taxon>
        <taxon>Rhizobiaceae</taxon>
        <taxon>Sinorhizobium/Ensifer group</taxon>
        <taxon>Ensifer</taxon>
    </lineage>
</organism>
<proteinExistence type="predicted"/>
<gene>
    <name evidence="1" type="ORF">J2Z19_005623</name>
</gene>
<comment type="caution">
    <text evidence="1">The sequence shown here is derived from an EMBL/GenBank/DDBJ whole genome shotgun (WGS) entry which is preliminary data.</text>
</comment>
<protein>
    <submittedName>
        <fullName evidence="1">Aminoethylphosphonate catabolism LysR family transcriptional regulator</fullName>
    </submittedName>
</protein>
<dbReference type="EMBL" id="JAGGJR010000013">
    <property type="protein sequence ID" value="MBP1875875.1"/>
    <property type="molecule type" value="Genomic_DNA"/>
</dbReference>
<sequence length="362" mass="39365">MAAIGFVRRRMAWQTGEAKCHVPVSFSDNDAGADPTGSRVTTEPEAMSITQLKAFHIVALSGGFSQAARDMAISQSTLSQHVRELEADCGQNLLDRKARGVSLSAHGERLFEITSRLFQAEKEANAFLRGEAGLNGGHLRVAADGPILALPILSRLKNDRPKLTFSLAVDNSARVIDQIIDYRADVAITAQIPNDPRLHGVHFLSMRLGLCVPSSHPLAARDGVTMKDLEGLSFVMRERGSRTREIFEKNLGDHGISIHQLVEISSREGVREAIANGVGFGVVADLEFGHDARLSFVPIDDAKEVIDEYAICLAERRHLPLIRGFIDEASRLLPDAGETFHLPAHRGKTVGKTNASASLLTQ</sequence>